<dbReference type="Proteomes" id="UP001165121">
    <property type="component" value="Unassembled WGS sequence"/>
</dbReference>
<dbReference type="OrthoDB" id="95446at2759"/>
<organism evidence="1 2">
    <name type="scientific">Phytophthora fragariaefolia</name>
    <dbReference type="NCBI Taxonomy" id="1490495"/>
    <lineage>
        <taxon>Eukaryota</taxon>
        <taxon>Sar</taxon>
        <taxon>Stramenopiles</taxon>
        <taxon>Oomycota</taxon>
        <taxon>Peronosporomycetes</taxon>
        <taxon>Peronosporales</taxon>
        <taxon>Peronosporaceae</taxon>
        <taxon>Phytophthora</taxon>
    </lineage>
</organism>
<reference evidence="1" key="1">
    <citation type="submission" date="2023-04" db="EMBL/GenBank/DDBJ databases">
        <title>Phytophthora fragariaefolia NBRC 109709.</title>
        <authorList>
            <person name="Ichikawa N."/>
            <person name="Sato H."/>
            <person name="Tonouchi N."/>
        </authorList>
    </citation>
    <scope>NUCLEOTIDE SEQUENCE</scope>
    <source>
        <strain evidence="1">NBRC 109709</strain>
    </source>
</reference>
<proteinExistence type="predicted"/>
<evidence type="ECO:0000313" key="1">
    <source>
        <dbReference type="EMBL" id="GMF47016.1"/>
    </source>
</evidence>
<sequence>MAKFTKSGEHEDDFFAYCEGALDTFYLRECLAVKHDLTSFVESGLLKDDQFESLKRGQRVATSKNASHRASAKKQRSGIVESVNALAAAIAPAEPTTVDKIISLHKLIQQVERRMKELQQNGKSGDSLQSSLDIYRFKLSKLEATCCGEV</sequence>
<dbReference type="EMBL" id="BSXT01002067">
    <property type="protein sequence ID" value="GMF47016.1"/>
    <property type="molecule type" value="Genomic_DNA"/>
</dbReference>
<name>A0A9W6XWK5_9STRA</name>
<keyword evidence="2" id="KW-1185">Reference proteome</keyword>
<protein>
    <submittedName>
        <fullName evidence="1">Unnamed protein product</fullName>
    </submittedName>
</protein>
<gene>
    <name evidence="1" type="ORF">Pfra01_001756300</name>
</gene>
<dbReference type="AlphaFoldDB" id="A0A9W6XWK5"/>
<evidence type="ECO:0000313" key="2">
    <source>
        <dbReference type="Proteomes" id="UP001165121"/>
    </source>
</evidence>
<accession>A0A9W6XWK5</accession>
<comment type="caution">
    <text evidence="1">The sequence shown here is derived from an EMBL/GenBank/DDBJ whole genome shotgun (WGS) entry which is preliminary data.</text>
</comment>